<reference evidence="2" key="1">
    <citation type="journal article" date="2020" name="Fungal Divers.">
        <title>Resolving the Mortierellaceae phylogeny through synthesis of multi-gene phylogenetics and phylogenomics.</title>
        <authorList>
            <person name="Vandepol N."/>
            <person name="Liber J."/>
            <person name="Desiro A."/>
            <person name="Na H."/>
            <person name="Kennedy M."/>
            <person name="Barry K."/>
            <person name="Grigoriev I.V."/>
            <person name="Miller A.N."/>
            <person name="O'Donnell K."/>
            <person name="Stajich J.E."/>
            <person name="Bonito G."/>
        </authorList>
    </citation>
    <scope>NUCLEOTIDE SEQUENCE</scope>
    <source>
        <strain evidence="2">NRRL 28262</strain>
    </source>
</reference>
<feature type="region of interest" description="Disordered" evidence="1">
    <location>
        <begin position="1"/>
        <end position="30"/>
    </location>
</feature>
<feature type="non-terminal residue" evidence="2">
    <location>
        <position position="281"/>
    </location>
</feature>
<gene>
    <name evidence="2" type="ORF">BGZ95_007912</name>
</gene>
<keyword evidence="3" id="KW-1185">Reference proteome</keyword>
<proteinExistence type="predicted"/>
<evidence type="ECO:0000256" key="1">
    <source>
        <dbReference type="SAM" id="MobiDB-lite"/>
    </source>
</evidence>
<dbReference type="EMBL" id="JAAAIL010003981">
    <property type="protein sequence ID" value="KAG0248671.1"/>
    <property type="molecule type" value="Genomic_DNA"/>
</dbReference>
<dbReference type="AlphaFoldDB" id="A0AAD4H086"/>
<feature type="compositionally biased region" description="Polar residues" evidence="1">
    <location>
        <begin position="7"/>
        <end position="17"/>
    </location>
</feature>
<accession>A0AAD4H086</accession>
<evidence type="ECO:0000313" key="2">
    <source>
        <dbReference type="EMBL" id="KAG0248671.1"/>
    </source>
</evidence>
<comment type="caution">
    <text evidence="2">The sequence shown here is derived from an EMBL/GenBank/DDBJ whole genome shotgun (WGS) entry which is preliminary data.</text>
</comment>
<feature type="region of interest" description="Disordered" evidence="1">
    <location>
        <begin position="117"/>
        <end position="156"/>
    </location>
</feature>
<organism evidence="2 3">
    <name type="scientific">Linnemannia exigua</name>
    <dbReference type="NCBI Taxonomy" id="604196"/>
    <lineage>
        <taxon>Eukaryota</taxon>
        <taxon>Fungi</taxon>
        <taxon>Fungi incertae sedis</taxon>
        <taxon>Mucoromycota</taxon>
        <taxon>Mortierellomycotina</taxon>
        <taxon>Mortierellomycetes</taxon>
        <taxon>Mortierellales</taxon>
        <taxon>Mortierellaceae</taxon>
        <taxon>Linnemannia</taxon>
    </lineage>
</organism>
<sequence length="281" mass="30935">MGKGTDSHTAQVATRSAGSRLGEDPQTGGTVAQLERRLDQLLDASLNAMAVRSQLKWREFGERYTKYFFRILNTRSSKHTLTDLKIPNSDDTVSSFQDLCRIGKAFLSKTQHTGPHRPLCYRRAPIQSPRPRDSITGRPGWPDASNRGSIVEQRAREGTRLGRIPFRALYFLAFGRRGSTAPPGHGTTPTKCQDTPVLATGLYDPSLQEGRCSGPCELAPSVPHKFGCQTIHQDPHQTPSFSTGSSYYPFQTGFVPGRKISDNGLVMAAFQEHCASKKIDG</sequence>
<name>A0AAD4H086_9FUNG</name>
<evidence type="ECO:0000313" key="3">
    <source>
        <dbReference type="Proteomes" id="UP001194580"/>
    </source>
</evidence>
<dbReference type="Proteomes" id="UP001194580">
    <property type="component" value="Unassembled WGS sequence"/>
</dbReference>
<protein>
    <submittedName>
        <fullName evidence="2">Uncharacterized protein</fullName>
    </submittedName>
</protein>